<evidence type="ECO:0000313" key="4">
    <source>
        <dbReference type="EMBL" id="KAK9832050.1"/>
    </source>
</evidence>
<feature type="transmembrane region" description="Helical" evidence="2">
    <location>
        <begin position="413"/>
        <end position="434"/>
    </location>
</feature>
<evidence type="ECO:0000256" key="1">
    <source>
        <dbReference type="SAM" id="MobiDB-lite"/>
    </source>
</evidence>
<dbReference type="GO" id="GO:0005096">
    <property type="term" value="F:GTPase activator activity"/>
    <property type="evidence" value="ECO:0007669"/>
    <property type="project" value="TreeGrafter"/>
</dbReference>
<dbReference type="SUPFAM" id="SSF103481">
    <property type="entry name" value="Multidrug resistance efflux transporter EmrE"/>
    <property type="match status" value="1"/>
</dbReference>
<dbReference type="InterPro" id="IPR004853">
    <property type="entry name" value="Sugar_P_trans_dom"/>
</dbReference>
<dbReference type="SUPFAM" id="SSF47923">
    <property type="entry name" value="Ypt/Rab-GAP domain of gyp1p"/>
    <property type="match status" value="2"/>
</dbReference>
<comment type="caution">
    <text evidence="4">The sequence shown here is derived from an EMBL/GenBank/DDBJ whole genome shotgun (WGS) entry which is preliminary data.</text>
</comment>
<dbReference type="InterPro" id="IPR037185">
    <property type="entry name" value="EmrE-like"/>
</dbReference>
<feature type="region of interest" description="Disordered" evidence="1">
    <location>
        <begin position="641"/>
        <end position="664"/>
    </location>
</feature>
<gene>
    <name evidence="4" type="ORF">WJX81_002190</name>
</gene>
<feature type="transmembrane region" description="Helical" evidence="2">
    <location>
        <begin position="491"/>
        <end position="511"/>
    </location>
</feature>
<keyword evidence="2" id="KW-0812">Transmembrane</keyword>
<reference evidence="4 5" key="1">
    <citation type="journal article" date="2024" name="Nat. Commun.">
        <title>Phylogenomics reveals the evolutionary origins of lichenization in chlorophyte algae.</title>
        <authorList>
            <person name="Puginier C."/>
            <person name="Libourel C."/>
            <person name="Otte J."/>
            <person name="Skaloud P."/>
            <person name="Haon M."/>
            <person name="Grisel S."/>
            <person name="Petersen M."/>
            <person name="Berrin J.G."/>
            <person name="Delaux P.M."/>
            <person name="Dal Grande F."/>
            <person name="Keller J."/>
        </authorList>
    </citation>
    <scope>NUCLEOTIDE SEQUENCE [LARGE SCALE GENOMIC DNA]</scope>
    <source>
        <strain evidence="4 5">SAG 245.80</strain>
    </source>
</reference>
<dbReference type="GO" id="GO:0031267">
    <property type="term" value="F:small GTPase binding"/>
    <property type="evidence" value="ECO:0007669"/>
    <property type="project" value="TreeGrafter"/>
</dbReference>
<feature type="transmembrane region" description="Helical" evidence="2">
    <location>
        <begin position="613"/>
        <end position="634"/>
    </location>
</feature>
<dbReference type="InterPro" id="IPR035969">
    <property type="entry name" value="Rab-GAP_TBC_sf"/>
</dbReference>
<dbReference type="PROSITE" id="PS50086">
    <property type="entry name" value="TBC_RABGAP"/>
    <property type="match status" value="1"/>
</dbReference>
<feature type="transmembrane region" description="Helical" evidence="2">
    <location>
        <begin position="370"/>
        <end position="392"/>
    </location>
</feature>
<feature type="transmembrane region" description="Helical" evidence="2">
    <location>
        <begin position="586"/>
        <end position="607"/>
    </location>
</feature>
<dbReference type="AlphaFoldDB" id="A0AAW1RD64"/>
<dbReference type="Gene3D" id="1.10.8.270">
    <property type="entry name" value="putative rabgap domain of human tbc1 domain family member 14 like domains"/>
    <property type="match status" value="1"/>
</dbReference>
<keyword evidence="5" id="KW-1185">Reference proteome</keyword>
<evidence type="ECO:0000313" key="5">
    <source>
        <dbReference type="Proteomes" id="UP001445335"/>
    </source>
</evidence>
<keyword evidence="2" id="KW-1133">Transmembrane helix</keyword>
<dbReference type="InterPro" id="IPR050302">
    <property type="entry name" value="Rab_GAP_TBC_domain"/>
</dbReference>
<sequence length="692" mass="74534">MASEAQPVVDTYGFALACTPEQAAARQRCDEKQARQAAKWAKALAAGRLPTGDKLKKLCRKGVPPELRPRVWPQVSGAAAWQAQHIAGYFEAMVARGEAESEFARQIELDLPRTFPANAWVAGAAGQAALRRVLLAFSAHAPSMGYCQGMNYLAAMALLALACAEEGAFWVLAAMIDDGGILYRNTYAHNLVGAHVEMRSLEELVAAKLPRLHRRLAELGCDMTILATDWFLCLYATSVPCETALRVWDALLNEGGKVLYRVALALLRAAEPDLAAQDNAGDVLRVAKAAAAAAHDRDALLKAAFDGVGSMPMARIRNFRAEQQQAVDAEMLRRAARQQGAMITCVVIVAYLGLNAGLNMTNKWALGIYGFRFPLLLTSCHMAFSFLILAPFMAYEPFRSKHRNTVRKQWRGLLMMGLFMAANISLNNLSLTLISLSLNQVIRSSLPVVTAVLAVFIDNRYPSRSEFVSLTVLSAGVMLAVWEGTVAGSPSGIMLCIAATLCNGAMMVTAGKIMSEKVDALRLTFYTAPSSCAVLAPFFYGREAGTFLEYLPAHMQGVAGILIVSSCLALAYNVVHATMIHRLSAVTTTVLGEAKIVALLVLSALFLGEDRVFTLKMTVGCALALIGFGLYSAVRLRQSQAAPPPKRPASEEDPNPLPKSSSLSAEMEPLVAKQSSLHQLELKAAAGRTAAE</sequence>
<organism evidence="4 5">
    <name type="scientific">Elliptochloris bilobata</name>
    <dbReference type="NCBI Taxonomy" id="381761"/>
    <lineage>
        <taxon>Eukaryota</taxon>
        <taxon>Viridiplantae</taxon>
        <taxon>Chlorophyta</taxon>
        <taxon>core chlorophytes</taxon>
        <taxon>Trebouxiophyceae</taxon>
        <taxon>Trebouxiophyceae incertae sedis</taxon>
        <taxon>Elliptochloris clade</taxon>
        <taxon>Elliptochloris</taxon>
    </lineage>
</organism>
<dbReference type="InterPro" id="IPR000195">
    <property type="entry name" value="Rab-GAP-TBC_dom"/>
</dbReference>
<dbReference type="Gene3D" id="1.10.10.750">
    <property type="entry name" value="Ypt/Rab-GAP domain of gyp1p, domain 1"/>
    <property type="match status" value="1"/>
</dbReference>
<protein>
    <recommendedName>
        <fullName evidence="3">Rab-GAP TBC domain-containing protein</fullName>
    </recommendedName>
</protein>
<keyword evidence="2" id="KW-0472">Membrane</keyword>
<dbReference type="PANTHER" id="PTHR47219:SF20">
    <property type="entry name" value="TBC1 DOMAIN FAMILY MEMBER 2B"/>
    <property type="match status" value="1"/>
</dbReference>
<feature type="transmembrane region" description="Helical" evidence="2">
    <location>
        <begin position="553"/>
        <end position="574"/>
    </location>
</feature>
<dbReference type="SMART" id="SM00164">
    <property type="entry name" value="TBC"/>
    <property type="match status" value="1"/>
</dbReference>
<feature type="transmembrane region" description="Helical" evidence="2">
    <location>
        <begin position="152"/>
        <end position="176"/>
    </location>
</feature>
<evidence type="ECO:0000256" key="2">
    <source>
        <dbReference type="SAM" id="Phobius"/>
    </source>
</evidence>
<feature type="transmembrane region" description="Helical" evidence="2">
    <location>
        <begin position="523"/>
        <end position="541"/>
    </location>
</feature>
<feature type="transmembrane region" description="Helical" evidence="2">
    <location>
        <begin position="340"/>
        <end position="358"/>
    </location>
</feature>
<evidence type="ECO:0000259" key="3">
    <source>
        <dbReference type="PROSITE" id="PS50086"/>
    </source>
</evidence>
<name>A0AAW1RD64_9CHLO</name>
<feature type="domain" description="Rab-GAP TBC" evidence="3">
    <location>
        <begin position="62"/>
        <end position="255"/>
    </location>
</feature>
<dbReference type="Pfam" id="PF00566">
    <property type="entry name" value="RabGAP-TBC"/>
    <property type="match status" value="1"/>
</dbReference>
<dbReference type="Gene3D" id="1.10.472.80">
    <property type="entry name" value="Ypt/Rab-GAP domain of gyp1p, domain 3"/>
    <property type="match status" value="1"/>
</dbReference>
<dbReference type="EMBL" id="JALJOU010000042">
    <property type="protein sequence ID" value="KAK9832050.1"/>
    <property type="molecule type" value="Genomic_DNA"/>
</dbReference>
<accession>A0AAW1RD64</accession>
<dbReference type="PANTHER" id="PTHR47219">
    <property type="entry name" value="RAB GTPASE-ACTIVATING PROTEIN 1-LIKE"/>
    <property type="match status" value="1"/>
</dbReference>
<dbReference type="Pfam" id="PF03151">
    <property type="entry name" value="TPT"/>
    <property type="match status" value="1"/>
</dbReference>
<dbReference type="Proteomes" id="UP001445335">
    <property type="component" value="Unassembled WGS sequence"/>
</dbReference>
<proteinExistence type="predicted"/>
<dbReference type="FunFam" id="1.10.8.270:FF:000026">
    <property type="entry name" value="TBC (Tre-2/Bub2/Cdc16) domain family"/>
    <property type="match status" value="1"/>
</dbReference>